<gene>
    <name evidence="1" type="ORF">BaRGS_00000502</name>
</gene>
<keyword evidence="2" id="KW-1185">Reference proteome</keyword>
<evidence type="ECO:0000313" key="2">
    <source>
        <dbReference type="Proteomes" id="UP001519460"/>
    </source>
</evidence>
<name>A0ABD0MAR9_9CAEN</name>
<dbReference type="Proteomes" id="UP001519460">
    <property type="component" value="Unassembled WGS sequence"/>
</dbReference>
<accession>A0ABD0MAR9</accession>
<comment type="caution">
    <text evidence="1">The sequence shown here is derived from an EMBL/GenBank/DDBJ whole genome shotgun (WGS) entry which is preliminary data.</text>
</comment>
<organism evidence="1 2">
    <name type="scientific">Batillaria attramentaria</name>
    <dbReference type="NCBI Taxonomy" id="370345"/>
    <lineage>
        <taxon>Eukaryota</taxon>
        <taxon>Metazoa</taxon>
        <taxon>Spiralia</taxon>
        <taxon>Lophotrochozoa</taxon>
        <taxon>Mollusca</taxon>
        <taxon>Gastropoda</taxon>
        <taxon>Caenogastropoda</taxon>
        <taxon>Sorbeoconcha</taxon>
        <taxon>Cerithioidea</taxon>
        <taxon>Batillariidae</taxon>
        <taxon>Batillaria</taxon>
    </lineage>
</organism>
<sequence>MLLSARPEAFSALFYPPPLHACLRHINFSCPAPCATCTERECHQPPNNQRRYRRRNSTSDCYCDSAGAVCVWDLTTTPCSELTPTPGLRPTCRALLHAVAAWAVRSSKLLSWCWELVRSYELNESTLRRRWNPGLNAALT</sequence>
<proteinExistence type="predicted"/>
<protein>
    <submittedName>
        <fullName evidence="1">Uncharacterized protein</fullName>
    </submittedName>
</protein>
<dbReference type="EMBL" id="JACVVK020000002">
    <property type="protein sequence ID" value="KAK7508263.1"/>
    <property type="molecule type" value="Genomic_DNA"/>
</dbReference>
<dbReference type="AlphaFoldDB" id="A0ABD0MAR9"/>
<evidence type="ECO:0000313" key="1">
    <source>
        <dbReference type="EMBL" id="KAK7508263.1"/>
    </source>
</evidence>
<reference evidence="1 2" key="1">
    <citation type="journal article" date="2023" name="Sci. Data">
        <title>Genome assembly of the Korean intertidal mud-creeper Batillaria attramentaria.</title>
        <authorList>
            <person name="Patra A.K."/>
            <person name="Ho P.T."/>
            <person name="Jun S."/>
            <person name="Lee S.J."/>
            <person name="Kim Y."/>
            <person name="Won Y.J."/>
        </authorList>
    </citation>
    <scope>NUCLEOTIDE SEQUENCE [LARGE SCALE GENOMIC DNA]</scope>
    <source>
        <strain evidence="1">Wonlab-2016</strain>
    </source>
</reference>